<dbReference type="SUPFAM" id="SSF55821">
    <property type="entry name" value="YrdC/RibB"/>
    <property type="match status" value="1"/>
</dbReference>
<evidence type="ECO:0000313" key="12">
    <source>
        <dbReference type="EMBL" id="SFS18183.1"/>
    </source>
</evidence>
<feature type="domain" description="YrdC-like" evidence="11">
    <location>
        <begin position="206"/>
        <end position="392"/>
    </location>
</feature>
<dbReference type="InterPro" id="IPR051060">
    <property type="entry name" value="Carbamoyltrans_HypF-like"/>
</dbReference>
<dbReference type="Gene3D" id="3.30.420.40">
    <property type="match status" value="1"/>
</dbReference>
<dbReference type="InterPro" id="IPR004421">
    <property type="entry name" value="Carbamoyltransferase_HypF"/>
</dbReference>
<feature type="domain" description="Acylphosphatase-like" evidence="10">
    <location>
        <begin position="11"/>
        <end position="97"/>
    </location>
</feature>
<evidence type="ECO:0000256" key="9">
    <source>
        <dbReference type="PROSITE-ProRule" id="PRU00520"/>
    </source>
</evidence>
<dbReference type="Gene3D" id="3.90.870.50">
    <property type="match status" value="1"/>
</dbReference>
<dbReference type="GO" id="GO:0051604">
    <property type="term" value="P:protein maturation"/>
    <property type="evidence" value="ECO:0007669"/>
    <property type="project" value="TreeGrafter"/>
</dbReference>
<dbReference type="Pfam" id="PF00708">
    <property type="entry name" value="Acylphosphatase"/>
    <property type="match status" value="1"/>
</dbReference>
<keyword evidence="12" id="KW-0808">Transferase</keyword>
<feature type="active site" evidence="9">
    <location>
        <position position="44"/>
    </location>
</feature>
<dbReference type="PROSITE" id="PS51160">
    <property type="entry name" value="ACYLPHOSPHATASE_3"/>
    <property type="match status" value="1"/>
</dbReference>
<keyword evidence="13" id="KW-1185">Reference proteome</keyword>
<comment type="similarity">
    <text evidence="2 8">Belongs to the carbamoyltransferase HypF family.</text>
</comment>
<comment type="pathway">
    <text evidence="1">Protein modification; [NiFe] hydrogenase maturation.</text>
</comment>
<dbReference type="GO" id="GO:0016874">
    <property type="term" value="F:ligase activity"/>
    <property type="evidence" value="ECO:0007669"/>
    <property type="project" value="UniProtKB-UniRule"/>
</dbReference>
<dbReference type="PROSITE" id="PS51163">
    <property type="entry name" value="YRDC"/>
    <property type="match status" value="1"/>
</dbReference>
<dbReference type="Pfam" id="PF22521">
    <property type="entry name" value="HypF_C_2"/>
    <property type="match status" value="1"/>
</dbReference>
<evidence type="ECO:0000256" key="8">
    <source>
        <dbReference type="PIRNR" id="PIRNR006256"/>
    </source>
</evidence>
<dbReference type="PANTHER" id="PTHR42959">
    <property type="entry name" value="CARBAMOYLTRANSFERASE"/>
    <property type="match status" value="1"/>
</dbReference>
<dbReference type="AlphaFoldDB" id="A0A1I6MR14"/>
<evidence type="ECO:0000256" key="3">
    <source>
        <dbReference type="ARBA" id="ARBA00022598"/>
    </source>
</evidence>
<evidence type="ECO:0000313" key="13">
    <source>
        <dbReference type="Proteomes" id="UP000199024"/>
    </source>
</evidence>
<dbReference type="InterPro" id="IPR011125">
    <property type="entry name" value="Znf_HypF"/>
</dbReference>
<dbReference type="SUPFAM" id="SSF54975">
    <property type="entry name" value="Acylphosphatase/BLUF domain-like"/>
    <property type="match status" value="1"/>
</dbReference>
<dbReference type="InterPro" id="IPR041440">
    <property type="entry name" value="HypF_C"/>
</dbReference>
<dbReference type="NCBIfam" id="TIGR00143">
    <property type="entry name" value="hypF"/>
    <property type="match status" value="1"/>
</dbReference>
<dbReference type="GO" id="GO:0003725">
    <property type="term" value="F:double-stranded RNA binding"/>
    <property type="evidence" value="ECO:0007669"/>
    <property type="project" value="InterPro"/>
</dbReference>
<evidence type="ECO:0000256" key="5">
    <source>
        <dbReference type="ARBA" id="ARBA00022771"/>
    </source>
</evidence>
<dbReference type="GO" id="GO:0016743">
    <property type="term" value="F:carboxyl- or carbamoyltransferase activity"/>
    <property type="evidence" value="ECO:0007669"/>
    <property type="project" value="UniProtKB-UniRule"/>
</dbReference>
<dbReference type="GO" id="GO:0003998">
    <property type="term" value="F:acylphosphatase activity"/>
    <property type="evidence" value="ECO:0007669"/>
    <property type="project" value="UniProtKB-EC"/>
</dbReference>
<keyword evidence="4" id="KW-0479">Metal-binding</keyword>
<dbReference type="Pfam" id="PF17788">
    <property type="entry name" value="HypF_C"/>
    <property type="match status" value="1"/>
</dbReference>
<evidence type="ECO:0000259" key="10">
    <source>
        <dbReference type="PROSITE" id="PS51160"/>
    </source>
</evidence>
<evidence type="ECO:0000256" key="6">
    <source>
        <dbReference type="ARBA" id="ARBA00022833"/>
    </source>
</evidence>
<dbReference type="STRING" id="474950.SAMN05421771_3371"/>
<dbReference type="InterPro" id="IPR017945">
    <property type="entry name" value="DHBP_synth_RibB-like_a/b_dom"/>
</dbReference>
<dbReference type="PANTHER" id="PTHR42959:SF1">
    <property type="entry name" value="CARBAMOYLTRANSFERASE HYPF"/>
    <property type="match status" value="1"/>
</dbReference>
<dbReference type="InterPro" id="IPR006070">
    <property type="entry name" value="Sua5-like_dom"/>
</dbReference>
<dbReference type="OrthoDB" id="9808093at2"/>
<dbReference type="EC" id="6.2.-.-" evidence="8"/>
<dbReference type="InterPro" id="IPR036046">
    <property type="entry name" value="Acylphosphatase-like_dom_sf"/>
</dbReference>
<dbReference type="InterPro" id="IPR017968">
    <property type="entry name" value="Acylphosphatase_CS"/>
</dbReference>
<name>A0A1I6MR14_9BACT</name>
<comment type="catalytic activity">
    <reaction evidence="9">
        <text>an acyl phosphate + H2O = a carboxylate + phosphate + H(+)</text>
        <dbReference type="Rhea" id="RHEA:14965"/>
        <dbReference type="ChEBI" id="CHEBI:15377"/>
        <dbReference type="ChEBI" id="CHEBI:15378"/>
        <dbReference type="ChEBI" id="CHEBI:29067"/>
        <dbReference type="ChEBI" id="CHEBI:43474"/>
        <dbReference type="ChEBI" id="CHEBI:59918"/>
        <dbReference type="EC" id="3.6.1.7"/>
    </reaction>
</comment>
<evidence type="ECO:0000256" key="7">
    <source>
        <dbReference type="ARBA" id="ARBA00048220"/>
    </source>
</evidence>
<keyword evidence="3" id="KW-0436">Ligase</keyword>
<dbReference type="Proteomes" id="UP000199024">
    <property type="component" value="Unassembled WGS sequence"/>
</dbReference>
<dbReference type="InterPro" id="IPR055128">
    <property type="entry name" value="HypF_C_2"/>
</dbReference>
<dbReference type="UniPathway" id="UPA00335"/>
<keyword evidence="9" id="KW-0378">Hydrolase</keyword>
<dbReference type="Pfam" id="PF01300">
    <property type="entry name" value="Sua5_yciO_yrdC"/>
    <property type="match status" value="1"/>
</dbReference>
<evidence type="ECO:0000256" key="2">
    <source>
        <dbReference type="ARBA" id="ARBA00008097"/>
    </source>
</evidence>
<sequence length="748" mass="80662">MGVAASAPVERLHIALSGAVQGVGFRPTVYRLATRMRLSGWVRNMASGIEMEVEGTSDQLEALLLELKVCKPEAAVIATEEISRIPPTGKVGFEILGSRGDASEPKGISVLPDLATCPECLAEVLAPANRRFGYPFTNCTLCGPRYSILLDIPYDRAHTTMKQFVQCAACRREYDSYQDRRFHAQPNGCRACGPRLYLWPPGMKGDNPFAVAACALAEGKIVALKGIGGFQLLTDARSSAAVSRLRERKHRDEKPFALLMPSIESVHQYCRVSGAEQDLLQSQASPIVLLRPKDSHGLAPEIARFSPFFGVMLPCSPTHHLLMLQFPYPVVATSGNLAGEPIATEDEEALLRLKEIADLFVLHNRPIARACDDSIVRVMTSSAPQVLRRARGYAPLPIAVPHHLRPVLAVGGHLKNTVAIGLGRQVVLSQHIGDLDSMEARDAFSRTIADLCALHRFKPELLACDSHPDYASSTWAREHALAMGLPLVEVQHHHAHVASCAAENGLRGEYLGVAFDGAGLGTDGTIWGGEFFRASAEGFVRVGHLRPFLLPGGEQAMRDCSRSAAGVLWQALGPKQARTLIAPGIATILEHGIQAPATSSVGRLFDAVAHITGVAAGNPFEGAAAMLLESAIGDTRSDASYEIGWRDGVGDWTPLIRQLVTDRQMRVDRKILAIKFHNALANWILAVAQSSDLPCVVLSGGVFQNAYLTMQTSRLLESHGFFVSTHHQAPANDGGLALGQAVLAGQMH</sequence>
<dbReference type="GO" id="GO:0008270">
    <property type="term" value="F:zinc ion binding"/>
    <property type="evidence" value="ECO:0007669"/>
    <property type="project" value="UniProtKB-KW"/>
</dbReference>
<keyword evidence="5" id="KW-0863">Zinc-finger</keyword>
<gene>
    <name evidence="12" type="ORF">SAMN05421771_3371</name>
</gene>
<evidence type="ECO:0000256" key="1">
    <source>
        <dbReference type="ARBA" id="ARBA00004711"/>
    </source>
</evidence>
<dbReference type="Gene3D" id="3.30.420.360">
    <property type="match status" value="1"/>
</dbReference>
<dbReference type="Pfam" id="PF07503">
    <property type="entry name" value="zf-HYPF"/>
    <property type="match status" value="2"/>
</dbReference>
<keyword evidence="6" id="KW-0862">Zinc</keyword>
<feature type="active site" evidence="9">
    <location>
        <position position="26"/>
    </location>
</feature>
<evidence type="ECO:0000256" key="4">
    <source>
        <dbReference type="ARBA" id="ARBA00022723"/>
    </source>
</evidence>
<dbReference type="RefSeq" id="WP_089840847.1">
    <property type="nucleotide sequence ID" value="NZ_FOZL01000001.1"/>
</dbReference>
<dbReference type="InterPro" id="IPR001792">
    <property type="entry name" value="Acylphosphatase-like_dom"/>
</dbReference>
<organism evidence="12 13">
    <name type="scientific">Granulicella pectinivorans</name>
    <dbReference type="NCBI Taxonomy" id="474950"/>
    <lineage>
        <taxon>Bacteria</taxon>
        <taxon>Pseudomonadati</taxon>
        <taxon>Acidobacteriota</taxon>
        <taxon>Terriglobia</taxon>
        <taxon>Terriglobales</taxon>
        <taxon>Acidobacteriaceae</taxon>
        <taxon>Granulicella</taxon>
    </lineage>
</organism>
<comment type="catalytic activity">
    <reaction evidence="7">
        <text>C-terminal L-cysteinyl-[HypE protein] + carbamoyl phosphate + ATP + H2O = C-terminal S-carboxamide-L-cysteinyl-[HypE protein] + AMP + phosphate + diphosphate + H(+)</text>
        <dbReference type="Rhea" id="RHEA:55636"/>
        <dbReference type="Rhea" id="RHEA-COMP:14247"/>
        <dbReference type="Rhea" id="RHEA-COMP:14392"/>
        <dbReference type="ChEBI" id="CHEBI:15377"/>
        <dbReference type="ChEBI" id="CHEBI:15378"/>
        <dbReference type="ChEBI" id="CHEBI:30616"/>
        <dbReference type="ChEBI" id="CHEBI:33019"/>
        <dbReference type="ChEBI" id="CHEBI:43474"/>
        <dbReference type="ChEBI" id="CHEBI:58228"/>
        <dbReference type="ChEBI" id="CHEBI:76913"/>
        <dbReference type="ChEBI" id="CHEBI:139126"/>
        <dbReference type="ChEBI" id="CHEBI:456215"/>
    </reaction>
</comment>
<dbReference type="PIRSF" id="PIRSF006256">
    <property type="entry name" value="CMPcnvr_hdrg_mat"/>
    <property type="match status" value="1"/>
</dbReference>
<accession>A0A1I6MR14</accession>
<protein>
    <recommendedName>
        <fullName evidence="8">Carbamoyltransferase</fullName>
        <ecNumber evidence="8">6.2.-.-</ecNumber>
    </recommendedName>
</protein>
<proteinExistence type="inferred from homology"/>
<evidence type="ECO:0000259" key="11">
    <source>
        <dbReference type="PROSITE" id="PS51163"/>
    </source>
</evidence>
<dbReference type="PROSITE" id="PS00150">
    <property type="entry name" value="ACYLPHOSPHATASE_1"/>
    <property type="match status" value="1"/>
</dbReference>
<reference evidence="12 13" key="1">
    <citation type="submission" date="2016-10" db="EMBL/GenBank/DDBJ databases">
        <authorList>
            <person name="de Groot N.N."/>
        </authorList>
    </citation>
    <scope>NUCLEOTIDE SEQUENCE [LARGE SCALE GENOMIC DNA]</scope>
    <source>
        <strain evidence="12 13">DSM 21001</strain>
    </source>
</reference>
<dbReference type="Gene3D" id="3.30.110.120">
    <property type="match status" value="1"/>
</dbReference>
<dbReference type="EMBL" id="FOZL01000001">
    <property type="protein sequence ID" value="SFS18183.1"/>
    <property type="molecule type" value="Genomic_DNA"/>
</dbReference>